<reference evidence="5" key="1">
    <citation type="journal article" date="2021" name="Sci. Rep.">
        <title>Diploid genomic architecture of Nitzschia inconspicua, an elite biomass production diatom.</title>
        <authorList>
            <person name="Oliver A."/>
            <person name="Podell S."/>
            <person name="Pinowska A."/>
            <person name="Traller J.C."/>
            <person name="Smith S.R."/>
            <person name="McClure R."/>
            <person name="Beliaev A."/>
            <person name="Bohutskyi P."/>
            <person name="Hill E.A."/>
            <person name="Rabines A."/>
            <person name="Zheng H."/>
            <person name="Allen L.Z."/>
            <person name="Kuo A."/>
            <person name="Grigoriev I.V."/>
            <person name="Allen A.E."/>
            <person name="Hazlebeck D."/>
            <person name="Allen E.E."/>
        </authorList>
    </citation>
    <scope>NUCLEOTIDE SEQUENCE</scope>
    <source>
        <strain evidence="5">Hildebrandi</strain>
    </source>
</reference>
<dbReference type="AlphaFoldDB" id="A0A9K3K7N8"/>
<dbReference type="PANTHER" id="PTHR43108:SF8">
    <property type="entry name" value="SD21168P"/>
    <property type="match status" value="1"/>
</dbReference>
<protein>
    <submittedName>
        <fullName evidence="5">Sulfatase</fullName>
    </submittedName>
</protein>
<keyword evidence="3" id="KW-0325">Glycoprotein</keyword>
<keyword evidence="2" id="KW-0732">Signal</keyword>
<sequence length="652" mass="75346">MEEVTFPKSHLGSSVCGKAIQLPDKQSKMANIGQTKFPHRTLSIDFEFHPMRQGTGRRILSLRQPKVPRISSSGAQSMDTAAVSWRNERRNNCSHRPGQHRCISVLRHFLVMLLLNLVQVHSSSYRQNRPSSYNDKAQVSEKQTNILLLLTDDQDVMLGTFDYMPHVKALLQDQGVTFQNAFVHTPVCCPSRSSILTGRYLHHGDLAHNNSIAGNCYGHAWREVMEPHHTFAVHAQRAGYNTAFIGKYLNQYHFNESNGDTVPPGWDYWMGLEYNSRYYNYSLVEQYPGLHKPLLKQHRDVYPADYLPLVMKQYTEKLLGENTADQHGKTSTMPPLQEPWLLVVSWPTPHGPFTPEPWAKDLRKYLQAPRTPNYNTTSHHQLQKHWLIRQLQPISFEVSQQMDEYYHNRIEALMTIDQHVLEMVNTLQEREQLENTLILYTSDNGFQFGQQRLSIDKRHLYENDIRVPFVVRGPGILRNLTVNKIVANVDIAPTILEVVMESIKDEKASLSKDHLKQALDDMSGLSLWKYAKGQSSGSFAKRRDVLISYHGEGFEPCGLAECPPPFDKLWWMPDAWNNTYHCLRTFWEEDLGAADSSPTTAEDSIYCIFNDNEHFVEYYDLKKNPYQLNNDVDSLAPWQVQRYERRLQELLA</sequence>
<evidence type="ECO:0000313" key="7">
    <source>
        <dbReference type="Proteomes" id="UP000693970"/>
    </source>
</evidence>
<reference evidence="5" key="2">
    <citation type="submission" date="2021-04" db="EMBL/GenBank/DDBJ databases">
        <authorList>
            <person name="Podell S."/>
        </authorList>
    </citation>
    <scope>NUCLEOTIDE SEQUENCE</scope>
    <source>
        <strain evidence="5">Hildebrandi</strain>
    </source>
</reference>
<evidence type="ECO:0000313" key="6">
    <source>
        <dbReference type="EMBL" id="KAG7358195.1"/>
    </source>
</evidence>
<evidence type="ECO:0000256" key="3">
    <source>
        <dbReference type="ARBA" id="ARBA00023180"/>
    </source>
</evidence>
<accession>A0A9K3K7N8</accession>
<dbReference type="GO" id="GO:0005539">
    <property type="term" value="F:glycosaminoglycan binding"/>
    <property type="evidence" value="ECO:0007669"/>
    <property type="project" value="TreeGrafter"/>
</dbReference>
<dbReference type="Pfam" id="PF00884">
    <property type="entry name" value="Sulfatase"/>
    <property type="match status" value="1"/>
</dbReference>
<proteinExistence type="inferred from homology"/>
<dbReference type="PROSITE" id="PS00523">
    <property type="entry name" value="SULFATASE_1"/>
    <property type="match status" value="1"/>
</dbReference>
<dbReference type="Proteomes" id="UP000693970">
    <property type="component" value="Unassembled WGS sequence"/>
</dbReference>
<dbReference type="GO" id="GO:0008449">
    <property type="term" value="F:N-acetylglucosamine-6-sulfatase activity"/>
    <property type="evidence" value="ECO:0007669"/>
    <property type="project" value="TreeGrafter"/>
</dbReference>
<evidence type="ECO:0000256" key="1">
    <source>
        <dbReference type="ARBA" id="ARBA00008779"/>
    </source>
</evidence>
<dbReference type="EMBL" id="JAGRRH010000014">
    <property type="protein sequence ID" value="KAG7358195.1"/>
    <property type="molecule type" value="Genomic_DNA"/>
</dbReference>
<evidence type="ECO:0000259" key="4">
    <source>
        <dbReference type="Pfam" id="PF00884"/>
    </source>
</evidence>
<comment type="similarity">
    <text evidence="1">Belongs to the sulfatase family.</text>
</comment>
<keyword evidence="7" id="KW-1185">Reference proteome</keyword>
<dbReference type="InterPro" id="IPR024607">
    <property type="entry name" value="Sulfatase_CS"/>
</dbReference>
<dbReference type="CDD" id="cd16147">
    <property type="entry name" value="G6S"/>
    <property type="match status" value="1"/>
</dbReference>
<feature type="domain" description="Sulfatase N-terminal" evidence="4">
    <location>
        <begin position="145"/>
        <end position="498"/>
    </location>
</feature>
<evidence type="ECO:0000256" key="2">
    <source>
        <dbReference type="ARBA" id="ARBA00022729"/>
    </source>
</evidence>
<dbReference type="OrthoDB" id="39084at2759"/>
<dbReference type="EMBL" id="JAGRRH010000061">
    <property type="protein sequence ID" value="KAG7338259.1"/>
    <property type="molecule type" value="Genomic_DNA"/>
</dbReference>
<comment type="caution">
    <text evidence="5">The sequence shown here is derived from an EMBL/GenBank/DDBJ whole genome shotgun (WGS) entry which is preliminary data.</text>
</comment>
<dbReference type="PROSITE" id="PS00149">
    <property type="entry name" value="SULFATASE_2"/>
    <property type="match status" value="1"/>
</dbReference>
<dbReference type="PANTHER" id="PTHR43108">
    <property type="entry name" value="N-ACETYLGLUCOSAMINE-6-SULFATASE FAMILY MEMBER"/>
    <property type="match status" value="1"/>
</dbReference>
<dbReference type="InterPro" id="IPR000917">
    <property type="entry name" value="Sulfatase_N"/>
</dbReference>
<evidence type="ECO:0000313" key="5">
    <source>
        <dbReference type="EMBL" id="KAG7338259.1"/>
    </source>
</evidence>
<gene>
    <name evidence="6" type="ORF">IV203_014782</name>
    <name evidence="5" type="ORF">IV203_020274</name>
</gene>
<name>A0A9K3K7N8_9STRA</name>
<organism evidence="5 7">
    <name type="scientific">Nitzschia inconspicua</name>
    <dbReference type="NCBI Taxonomy" id="303405"/>
    <lineage>
        <taxon>Eukaryota</taxon>
        <taxon>Sar</taxon>
        <taxon>Stramenopiles</taxon>
        <taxon>Ochrophyta</taxon>
        <taxon>Bacillariophyta</taxon>
        <taxon>Bacillariophyceae</taxon>
        <taxon>Bacillariophycidae</taxon>
        <taxon>Bacillariales</taxon>
        <taxon>Bacillariaceae</taxon>
        <taxon>Nitzschia</taxon>
    </lineage>
</organism>